<feature type="region of interest" description="Disordered" evidence="1">
    <location>
        <begin position="10"/>
        <end position="55"/>
    </location>
</feature>
<feature type="compositionally biased region" description="Low complexity" evidence="1">
    <location>
        <begin position="31"/>
        <end position="50"/>
    </location>
</feature>
<feature type="domain" description="RUN" evidence="2">
    <location>
        <begin position="30"/>
        <end position="84"/>
    </location>
</feature>
<reference evidence="3" key="1">
    <citation type="submission" date="2013-04" db="EMBL/GenBank/DDBJ databases">
        <authorList>
            <person name="Qu J."/>
            <person name="Murali S.C."/>
            <person name="Bandaranaike D."/>
            <person name="Bellair M."/>
            <person name="Blankenburg K."/>
            <person name="Chao H."/>
            <person name="Dinh H."/>
            <person name="Doddapaneni H."/>
            <person name="Downs B."/>
            <person name="Dugan-Rocha S."/>
            <person name="Elkadiri S."/>
            <person name="Gnanaolivu R.D."/>
            <person name="Hernandez B."/>
            <person name="Javaid M."/>
            <person name="Jayaseelan J.C."/>
            <person name="Lee S."/>
            <person name="Li M."/>
            <person name="Ming W."/>
            <person name="Munidasa M."/>
            <person name="Muniz J."/>
            <person name="Nguyen L."/>
            <person name="Ongeri F."/>
            <person name="Osuji N."/>
            <person name="Pu L.-L."/>
            <person name="Puazo M."/>
            <person name="Qu C."/>
            <person name="Quiroz J."/>
            <person name="Raj R."/>
            <person name="Weissenberger G."/>
            <person name="Xin Y."/>
            <person name="Zou X."/>
            <person name="Han Y."/>
            <person name="Richards S."/>
            <person name="Worley K."/>
            <person name="Muzny D."/>
            <person name="Gibbs R."/>
        </authorList>
    </citation>
    <scope>NUCLEOTIDE SEQUENCE</scope>
    <source>
        <strain evidence="3">Sampled in the wild</strain>
    </source>
</reference>
<organism evidence="3 4">
    <name type="scientific">Ladona fulva</name>
    <name type="common">Scarce chaser dragonfly</name>
    <name type="synonym">Libellula fulva</name>
    <dbReference type="NCBI Taxonomy" id="123851"/>
    <lineage>
        <taxon>Eukaryota</taxon>
        <taxon>Metazoa</taxon>
        <taxon>Ecdysozoa</taxon>
        <taxon>Arthropoda</taxon>
        <taxon>Hexapoda</taxon>
        <taxon>Insecta</taxon>
        <taxon>Pterygota</taxon>
        <taxon>Palaeoptera</taxon>
        <taxon>Odonata</taxon>
        <taxon>Epiprocta</taxon>
        <taxon>Anisoptera</taxon>
        <taxon>Libelluloidea</taxon>
        <taxon>Libellulidae</taxon>
        <taxon>Ladona</taxon>
    </lineage>
</organism>
<dbReference type="InterPro" id="IPR004012">
    <property type="entry name" value="Run_dom"/>
</dbReference>
<gene>
    <name evidence="3" type="ORF">J437_LFUL005682</name>
</gene>
<comment type="caution">
    <text evidence="3">The sequence shown here is derived from an EMBL/GenBank/DDBJ whole genome shotgun (WGS) entry which is preliminary data.</text>
</comment>
<dbReference type="Proteomes" id="UP000792457">
    <property type="component" value="Unassembled WGS sequence"/>
</dbReference>
<evidence type="ECO:0000256" key="1">
    <source>
        <dbReference type="SAM" id="MobiDB-lite"/>
    </source>
</evidence>
<dbReference type="InterPro" id="IPR037213">
    <property type="entry name" value="Run_dom_sf"/>
</dbReference>
<proteinExistence type="predicted"/>
<name>A0A8K0NWC0_LADFU</name>
<keyword evidence="4" id="KW-1185">Reference proteome</keyword>
<sequence>MFLGLWIARRSSSSSDSTNRLPKPPLQKKNSSTSVPSLSSSSTVPGGISSATNSGNAAPRYLWIRLALFEKQLAKIIDYLVQNSRYKIKITHLTS</sequence>
<dbReference type="EMBL" id="KZ308304">
    <property type="protein sequence ID" value="KAG8226925.1"/>
    <property type="molecule type" value="Genomic_DNA"/>
</dbReference>
<reference evidence="3" key="2">
    <citation type="submission" date="2017-10" db="EMBL/GenBank/DDBJ databases">
        <title>Ladona fulva Genome sequencing and assembly.</title>
        <authorList>
            <person name="Murali S."/>
            <person name="Richards S."/>
            <person name="Bandaranaike D."/>
            <person name="Bellair M."/>
            <person name="Blankenburg K."/>
            <person name="Chao H."/>
            <person name="Dinh H."/>
            <person name="Doddapaneni H."/>
            <person name="Dugan-Rocha S."/>
            <person name="Elkadiri S."/>
            <person name="Gnanaolivu R."/>
            <person name="Hernandez B."/>
            <person name="Skinner E."/>
            <person name="Javaid M."/>
            <person name="Lee S."/>
            <person name="Li M."/>
            <person name="Ming W."/>
            <person name="Munidasa M."/>
            <person name="Muniz J."/>
            <person name="Nguyen L."/>
            <person name="Hughes D."/>
            <person name="Osuji N."/>
            <person name="Pu L.-L."/>
            <person name="Puazo M."/>
            <person name="Qu C."/>
            <person name="Quiroz J."/>
            <person name="Raj R."/>
            <person name="Weissenberger G."/>
            <person name="Xin Y."/>
            <person name="Zou X."/>
            <person name="Han Y."/>
            <person name="Worley K."/>
            <person name="Muzny D."/>
            <person name="Gibbs R."/>
        </authorList>
    </citation>
    <scope>NUCLEOTIDE SEQUENCE</scope>
    <source>
        <strain evidence="3">Sampled in the wild</strain>
    </source>
</reference>
<dbReference type="SUPFAM" id="SSF140741">
    <property type="entry name" value="RUN domain-like"/>
    <property type="match status" value="1"/>
</dbReference>
<evidence type="ECO:0000313" key="3">
    <source>
        <dbReference type="EMBL" id="KAG8226925.1"/>
    </source>
</evidence>
<evidence type="ECO:0000313" key="4">
    <source>
        <dbReference type="Proteomes" id="UP000792457"/>
    </source>
</evidence>
<accession>A0A8K0NWC0</accession>
<dbReference type="Pfam" id="PF02759">
    <property type="entry name" value="RUN"/>
    <property type="match status" value="1"/>
</dbReference>
<protein>
    <recommendedName>
        <fullName evidence="2">RUN domain-containing protein</fullName>
    </recommendedName>
</protein>
<dbReference type="OrthoDB" id="10264062at2759"/>
<dbReference type="AlphaFoldDB" id="A0A8K0NWC0"/>
<evidence type="ECO:0000259" key="2">
    <source>
        <dbReference type="Pfam" id="PF02759"/>
    </source>
</evidence>
<dbReference type="Gene3D" id="1.20.58.900">
    <property type="match status" value="1"/>
</dbReference>